<sequence length="77" mass="8522">MLTNAKEDESTSIPVLNTDSVRLMDELQRMLNNVKNDTESAEPVLESLESRVALVSGKIDQLMAALEKEGDGFIQNK</sequence>
<reference evidence="1 3" key="1">
    <citation type="journal article" date="2013" name="Curr. Biol.">
        <title>Shared signatures of parasitism and phylogenomics unite Cryptomycota and microsporidia.</title>
        <authorList>
            <person name="James T.Y."/>
            <person name="Pelin A."/>
            <person name="Bonen L."/>
            <person name="Ahrendt S."/>
            <person name="Sain D."/>
            <person name="Corradi N."/>
            <person name="Stajich J.E."/>
        </authorList>
    </citation>
    <scope>NUCLEOTIDE SEQUENCE [LARGE SCALE GENOMIC DNA]</scope>
    <source>
        <strain evidence="1">CSF55</strain>
        <strain evidence="1">CSF55</strain>
    </source>
</reference>
<evidence type="ECO:0000313" key="2">
    <source>
        <dbReference type="EMBL" id="RKP19260.1"/>
    </source>
</evidence>
<accession>A0A075AWR3</accession>
<organism evidence="1 3">
    <name type="scientific">Rozella allomycis (strain CSF55)</name>
    <dbReference type="NCBI Taxonomy" id="988480"/>
    <lineage>
        <taxon>Eukaryota</taxon>
        <taxon>Fungi</taxon>
        <taxon>Fungi incertae sedis</taxon>
        <taxon>Cryptomycota</taxon>
        <taxon>Cryptomycota incertae sedis</taxon>
        <taxon>Rozella</taxon>
    </lineage>
</organism>
<evidence type="ECO:0000313" key="1">
    <source>
        <dbReference type="EMBL" id="EPZ33127.1"/>
    </source>
</evidence>
<protein>
    <submittedName>
        <fullName evidence="1">Uncharacterized protein</fullName>
    </submittedName>
</protein>
<dbReference type="EMBL" id="KE561074">
    <property type="protein sequence ID" value="EPZ33127.1"/>
    <property type="molecule type" value="Genomic_DNA"/>
</dbReference>
<name>A0A075AWR3_ROZAC</name>
<reference evidence="4" key="2">
    <citation type="journal article" date="2018" name="Nat. Microbiol.">
        <title>Leveraging single-cell genomics to expand the fungal tree of life.</title>
        <authorList>
            <person name="Ahrendt S.R."/>
            <person name="Quandt C.A."/>
            <person name="Ciobanu D."/>
            <person name="Clum A."/>
            <person name="Salamov A."/>
            <person name="Andreopoulos B."/>
            <person name="Cheng J.F."/>
            <person name="Woyke T."/>
            <person name="Pelin A."/>
            <person name="Henrissat B."/>
            <person name="Reynolds N.K."/>
            <person name="Benny G.L."/>
            <person name="Smith M.E."/>
            <person name="James T.Y."/>
            <person name="Grigoriev I.V."/>
        </authorList>
    </citation>
    <scope>NUCLEOTIDE SEQUENCE [LARGE SCALE GENOMIC DNA]</scope>
    <source>
        <strain evidence="4">CSF55</strain>
    </source>
</reference>
<proteinExistence type="predicted"/>
<dbReference type="EMBL" id="ML005259">
    <property type="protein sequence ID" value="RKP19260.1"/>
    <property type="molecule type" value="Genomic_DNA"/>
</dbReference>
<evidence type="ECO:0000313" key="3">
    <source>
        <dbReference type="Proteomes" id="UP000030755"/>
    </source>
</evidence>
<keyword evidence="3" id="KW-1185">Reference proteome</keyword>
<dbReference type="Proteomes" id="UP000281549">
    <property type="component" value="Unassembled WGS sequence"/>
</dbReference>
<gene>
    <name evidence="1" type="ORF">O9G_003123</name>
    <name evidence="2" type="ORF">ROZALSC1DRAFT_29124</name>
</gene>
<evidence type="ECO:0000313" key="4">
    <source>
        <dbReference type="Proteomes" id="UP000281549"/>
    </source>
</evidence>
<reference evidence="2" key="3">
    <citation type="submission" date="2018-08" db="EMBL/GenBank/DDBJ databases">
        <title>Leveraging single-cell genomics to expand the Fungal Tree of Life.</title>
        <authorList>
            <consortium name="DOE Joint Genome Institute"/>
            <person name="Ahrendt S.R."/>
            <person name="Quandt C.A."/>
            <person name="Ciobanu D."/>
            <person name="Clum A."/>
            <person name="Salamov A."/>
            <person name="Andreopoulos B."/>
            <person name="Cheng J.-F."/>
            <person name="Woyke T."/>
            <person name="Pelin A."/>
            <person name="Henrissat B."/>
            <person name="Reynolds N."/>
            <person name="Benny G.L."/>
            <person name="Smith M.E."/>
            <person name="James T.Y."/>
            <person name="Grigoriev I.V."/>
        </authorList>
    </citation>
    <scope>NUCLEOTIDE SEQUENCE</scope>
    <source>
        <strain evidence="2">CSF55</strain>
    </source>
</reference>
<dbReference type="Proteomes" id="UP000030755">
    <property type="component" value="Unassembled WGS sequence"/>
</dbReference>
<dbReference type="HOGENOM" id="CLU_2639472_0_0_1"/>
<dbReference type="AlphaFoldDB" id="A0A075AWR3"/>